<evidence type="ECO:0000313" key="3">
    <source>
        <dbReference type="Proteomes" id="UP000676409"/>
    </source>
</evidence>
<keyword evidence="3" id="KW-1185">Reference proteome</keyword>
<reference evidence="2" key="1">
    <citation type="submission" date="2021-04" db="EMBL/GenBank/DDBJ databases">
        <title>The complete genome sequence of Caulobacter sp. S6.</title>
        <authorList>
            <person name="Tang Y."/>
            <person name="Ouyang W."/>
            <person name="Liu Q."/>
            <person name="Huang B."/>
            <person name="Guo Z."/>
            <person name="Lei P."/>
        </authorList>
    </citation>
    <scope>NUCLEOTIDE SEQUENCE</scope>
    <source>
        <strain evidence="2">S6</strain>
    </source>
</reference>
<dbReference type="Pfam" id="PF18899">
    <property type="entry name" value="DUF5655"/>
    <property type="match status" value="1"/>
</dbReference>
<proteinExistence type="predicted"/>
<dbReference type="Proteomes" id="UP000676409">
    <property type="component" value="Chromosome"/>
</dbReference>
<feature type="domain" description="DUF5655" evidence="1">
    <location>
        <begin position="86"/>
        <end position="188"/>
    </location>
</feature>
<dbReference type="RefSeq" id="WP_211938513.1">
    <property type="nucleotide sequence ID" value="NZ_CP073078.1"/>
</dbReference>
<dbReference type="Pfam" id="PF14117">
    <property type="entry name" value="DUF4287"/>
    <property type="match status" value="1"/>
</dbReference>
<dbReference type="AlphaFoldDB" id="A0A975G0U2"/>
<dbReference type="KEGG" id="caul:KCG34_00770"/>
<accession>A0A975G0U2</accession>
<dbReference type="EMBL" id="CP073078">
    <property type="protein sequence ID" value="QUD88463.1"/>
    <property type="molecule type" value="Genomic_DNA"/>
</dbReference>
<gene>
    <name evidence="2" type="ORF">KCG34_00770</name>
</gene>
<name>A0A975G0U2_9CAUL</name>
<evidence type="ECO:0000259" key="1">
    <source>
        <dbReference type="Pfam" id="PF18899"/>
    </source>
</evidence>
<dbReference type="InterPro" id="IPR025629">
    <property type="entry name" value="DUF4287"/>
</dbReference>
<evidence type="ECO:0000313" key="2">
    <source>
        <dbReference type="EMBL" id="QUD88463.1"/>
    </source>
</evidence>
<sequence>MAEASLTERQRKWFESVRANLEQATGRSLPEWVAIARTCPEAGHRARLKWFKDVHGLAQNRASYVLGEAFGAEMAWDEPDKLLDALWKDPAARAVFEAVREQAGALPGVVMGARKTYTAFSRNIQFCALKPVKGGVSLGLAVPADESPRLKPRGRSENWAERLTANLLLTGPADVDGEVAAWLRQAWEAC</sequence>
<dbReference type="InterPro" id="IPR043714">
    <property type="entry name" value="DUF5655"/>
</dbReference>
<organism evidence="2 3">
    <name type="scientific">Phenylobacterium montanum</name>
    <dbReference type="NCBI Taxonomy" id="2823693"/>
    <lineage>
        <taxon>Bacteria</taxon>
        <taxon>Pseudomonadati</taxon>
        <taxon>Pseudomonadota</taxon>
        <taxon>Alphaproteobacteria</taxon>
        <taxon>Caulobacterales</taxon>
        <taxon>Caulobacteraceae</taxon>
        <taxon>Phenylobacterium</taxon>
    </lineage>
</organism>
<protein>
    <submittedName>
        <fullName evidence="2">DUF4287 domain-containing protein</fullName>
    </submittedName>
</protein>